<evidence type="ECO:0000313" key="9">
    <source>
        <dbReference type="EMBL" id="QLH80490.1"/>
    </source>
</evidence>
<accession>A0A7D5T7S6</accession>
<dbReference type="InterPro" id="IPR000515">
    <property type="entry name" value="MetI-like"/>
</dbReference>
<comment type="subcellular location">
    <subcellularLocation>
        <location evidence="1 7">Cell membrane</location>
        <topology evidence="1 7">Multi-pass membrane protein</topology>
    </subcellularLocation>
</comment>
<evidence type="ECO:0000313" key="10">
    <source>
        <dbReference type="Proteomes" id="UP000509346"/>
    </source>
</evidence>
<dbReference type="SUPFAM" id="SSF161098">
    <property type="entry name" value="MetI-like"/>
    <property type="match status" value="1"/>
</dbReference>
<feature type="transmembrane region" description="Helical" evidence="7">
    <location>
        <begin position="329"/>
        <end position="349"/>
    </location>
</feature>
<dbReference type="GO" id="GO:0055085">
    <property type="term" value="P:transmembrane transport"/>
    <property type="evidence" value="ECO:0007669"/>
    <property type="project" value="InterPro"/>
</dbReference>
<keyword evidence="10" id="KW-1185">Reference proteome</keyword>
<feature type="transmembrane region" description="Helical" evidence="7">
    <location>
        <begin position="21"/>
        <end position="48"/>
    </location>
</feature>
<keyword evidence="5 7" id="KW-1133">Transmembrane helix</keyword>
<dbReference type="EMBL" id="CP058909">
    <property type="protein sequence ID" value="QLH80490.1"/>
    <property type="molecule type" value="Genomic_DNA"/>
</dbReference>
<keyword evidence="2 7" id="KW-0813">Transport</keyword>
<dbReference type="GeneID" id="56081339"/>
<sequence>MAGTTADRERASTALPTESPTLVWAVAGVALFALEAGALATFVTGMVADLFAFVPPLGPAQPVVATLVEWANAAQSVAREVPTLLSRETIPNEGYWNGGRWVDTFLGLEPALAWAVRVALVYGYAVACAGWAILGYRLYRREIRPTDWSPRDDVVDRFRSHTWGKFGLLVVFMFVVMAVFAPALGPTTVEQNMRESYSHEISYWNSDVGEVQTTLVGQANLESQSTGTNSRVMPFTYDDYNRYHPFGTLPTGRDLFTFIATGSRISLIIGVLSVGLSALLAASLALVAAYYRGRVDLGMVLLSDAVMAMPQLLLLIMLTTVLADTWIGGIYSGAFVLALIFAGTGWTYMWRSVRGPALQVAQRQWVDAARSFGQKPRVIMRRHMLPYITGYLLIYGSMTLGGAIIAIAGLSFLGLGVSPPTPEWGRAINLGQDYVTTGSWHISLIPGILITVVVTGFNALGDGVRDAIDPQSDSAGGAAAGRGGGA</sequence>
<evidence type="ECO:0000256" key="2">
    <source>
        <dbReference type="ARBA" id="ARBA00022448"/>
    </source>
</evidence>
<feature type="transmembrane region" description="Helical" evidence="7">
    <location>
        <begin position="111"/>
        <end position="134"/>
    </location>
</feature>
<evidence type="ECO:0000256" key="5">
    <source>
        <dbReference type="ARBA" id="ARBA00022989"/>
    </source>
</evidence>
<keyword evidence="6 7" id="KW-0472">Membrane</keyword>
<protein>
    <submittedName>
        <fullName evidence="9">ABC transporter permease</fullName>
    </submittedName>
</protein>
<feature type="transmembrane region" description="Helical" evidence="7">
    <location>
        <begin position="265"/>
        <end position="289"/>
    </location>
</feature>
<dbReference type="InterPro" id="IPR025966">
    <property type="entry name" value="OppC_N"/>
</dbReference>
<dbReference type="CDD" id="cd06261">
    <property type="entry name" value="TM_PBP2"/>
    <property type="match status" value="1"/>
</dbReference>
<dbReference type="Gene3D" id="1.10.3720.10">
    <property type="entry name" value="MetI-like"/>
    <property type="match status" value="1"/>
</dbReference>
<evidence type="ECO:0000256" key="3">
    <source>
        <dbReference type="ARBA" id="ARBA00022475"/>
    </source>
</evidence>
<keyword evidence="4 7" id="KW-0812">Transmembrane</keyword>
<comment type="similarity">
    <text evidence="7">Belongs to the binding-protein-dependent transport system permease family.</text>
</comment>
<dbReference type="PROSITE" id="PS50928">
    <property type="entry name" value="ABC_TM1"/>
    <property type="match status" value="1"/>
</dbReference>
<feature type="transmembrane region" description="Helical" evidence="7">
    <location>
        <begin position="166"/>
        <end position="185"/>
    </location>
</feature>
<evidence type="ECO:0000256" key="4">
    <source>
        <dbReference type="ARBA" id="ARBA00022692"/>
    </source>
</evidence>
<feature type="transmembrane region" description="Helical" evidence="7">
    <location>
        <begin position="438"/>
        <end position="460"/>
    </location>
</feature>
<keyword evidence="3" id="KW-1003">Cell membrane</keyword>
<proteinExistence type="inferred from homology"/>
<feature type="transmembrane region" description="Helical" evidence="7">
    <location>
        <begin position="385"/>
        <end position="418"/>
    </location>
</feature>
<feature type="transmembrane region" description="Helical" evidence="7">
    <location>
        <begin position="301"/>
        <end position="323"/>
    </location>
</feature>
<organism evidence="9 10">
    <name type="scientific">Halosimplex pelagicum</name>
    <dbReference type="NCBI Taxonomy" id="869886"/>
    <lineage>
        <taxon>Archaea</taxon>
        <taxon>Methanobacteriati</taxon>
        <taxon>Methanobacteriota</taxon>
        <taxon>Stenosarchaea group</taxon>
        <taxon>Halobacteria</taxon>
        <taxon>Halobacteriales</taxon>
        <taxon>Haloarculaceae</taxon>
        <taxon>Halosimplex</taxon>
    </lineage>
</organism>
<evidence type="ECO:0000256" key="1">
    <source>
        <dbReference type="ARBA" id="ARBA00004651"/>
    </source>
</evidence>
<dbReference type="RefSeq" id="WP_179920318.1">
    <property type="nucleotide sequence ID" value="NZ_CP058909.1"/>
</dbReference>
<dbReference type="Proteomes" id="UP000509346">
    <property type="component" value="Chromosome"/>
</dbReference>
<dbReference type="PANTHER" id="PTHR43386">
    <property type="entry name" value="OLIGOPEPTIDE TRANSPORT SYSTEM PERMEASE PROTEIN APPC"/>
    <property type="match status" value="1"/>
</dbReference>
<dbReference type="PANTHER" id="PTHR43386:SF1">
    <property type="entry name" value="D,D-DIPEPTIDE TRANSPORT SYSTEM PERMEASE PROTEIN DDPC-RELATED"/>
    <property type="match status" value="1"/>
</dbReference>
<dbReference type="Pfam" id="PF12911">
    <property type="entry name" value="OppC_N"/>
    <property type="match status" value="1"/>
</dbReference>
<evidence type="ECO:0000256" key="6">
    <source>
        <dbReference type="ARBA" id="ARBA00023136"/>
    </source>
</evidence>
<dbReference type="KEGG" id="hpel:HZS54_02080"/>
<dbReference type="GO" id="GO:0005886">
    <property type="term" value="C:plasma membrane"/>
    <property type="evidence" value="ECO:0007669"/>
    <property type="project" value="UniProtKB-SubCell"/>
</dbReference>
<dbReference type="InterPro" id="IPR035906">
    <property type="entry name" value="MetI-like_sf"/>
</dbReference>
<evidence type="ECO:0000256" key="7">
    <source>
        <dbReference type="RuleBase" id="RU363032"/>
    </source>
</evidence>
<dbReference type="InterPro" id="IPR050366">
    <property type="entry name" value="BP-dependent_transpt_permease"/>
</dbReference>
<name>A0A7D5T7S6_9EURY</name>
<reference evidence="9 10" key="1">
    <citation type="submission" date="2020-07" db="EMBL/GenBank/DDBJ databases">
        <title>Halosimplex litoreum sp. nov. and Halosimplex rubrum sp. nov., isolated from different salt environments.</title>
        <authorList>
            <person name="Cui H."/>
        </authorList>
    </citation>
    <scope>NUCLEOTIDE SEQUENCE [LARGE SCALE GENOMIC DNA]</scope>
    <source>
        <strain evidence="9 10">R2</strain>
    </source>
</reference>
<dbReference type="AlphaFoldDB" id="A0A7D5T7S6"/>
<feature type="domain" description="ABC transmembrane type-1" evidence="8">
    <location>
        <begin position="263"/>
        <end position="461"/>
    </location>
</feature>
<gene>
    <name evidence="9" type="ORF">HZS54_02080</name>
</gene>
<evidence type="ECO:0000259" key="8">
    <source>
        <dbReference type="PROSITE" id="PS50928"/>
    </source>
</evidence>
<dbReference type="OrthoDB" id="312811at2157"/>
<dbReference type="Pfam" id="PF00528">
    <property type="entry name" value="BPD_transp_1"/>
    <property type="match status" value="1"/>
</dbReference>